<dbReference type="InterPro" id="IPR006284">
    <property type="entry name" value="Glut_synth_pro"/>
</dbReference>
<dbReference type="SUPFAM" id="SSF52440">
    <property type="entry name" value="PreATP-grasp domain"/>
    <property type="match status" value="1"/>
</dbReference>
<gene>
    <name evidence="10 12" type="primary">gshB</name>
    <name evidence="12" type="ORF">ISF26_17105</name>
</gene>
<dbReference type="InterPro" id="IPR004215">
    <property type="entry name" value="GSHS_N"/>
</dbReference>
<comment type="pathway">
    <text evidence="10">Sulfur metabolism; glutathione biosynthesis; glutathione from L-cysteine and L-glutamate: step 2/2.</text>
</comment>
<evidence type="ECO:0000256" key="1">
    <source>
        <dbReference type="ARBA" id="ARBA00001936"/>
    </source>
</evidence>
<dbReference type="PROSITE" id="PS50975">
    <property type="entry name" value="ATP_GRASP"/>
    <property type="match status" value="1"/>
</dbReference>
<comment type="catalytic activity">
    <reaction evidence="10">
        <text>gamma-L-glutamyl-L-cysteine + glycine + ATP = glutathione + ADP + phosphate + H(+)</text>
        <dbReference type="Rhea" id="RHEA:13557"/>
        <dbReference type="ChEBI" id="CHEBI:15378"/>
        <dbReference type="ChEBI" id="CHEBI:30616"/>
        <dbReference type="ChEBI" id="CHEBI:43474"/>
        <dbReference type="ChEBI" id="CHEBI:57305"/>
        <dbReference type="ChEBI" id="CHEBI:57925"/>
        <dbReference type="ChEBI" id="CHEBI:58173"/>
        <dbReference type="ChEBI" id="CHEBI:456216"/>
        <dbReference type="EC" id="6.3.2.3"/>
    </reaction>
</comment>
<dbReference type="Gene3D" id="3.30.470.20">
    <property type="entry name" value="ATP-grasp fold, B domain"/>
    <property type="match status" value="1"/>
</dbReference>
<keyword evidence="7 10" id="KW-0067">ATP-binding</keyword>
<dbReference type="GO" id="GO:0004363">
    <property type="term" value="F:glutathione synthase activity"/>
    <property type="evidence" value="ECO:0007669"/>
    <property type="project" value="UniProtKB-EC"/>
</dbReference>
<dbReference type="PANTHER" id="PTHR21621">
    <property type="entry name" value="RIBOSOMAL PROTEIN S6 MODIFICATION PROTEIN"/>
    <property type="match status" value="1"/>
</dbReference>
<keyword evidence="9" id="KW-0464">Manganese</keyword>
<evidence type="ECO:0000256" key="4">
    <source>
        <dbReference type="ARBA" id="ARBA00022684"/>
    </source>
</evidence>
<comment type="cofactor">
    <cofactor evidence="2">
        <name>Mg(2+)</name>
        <dbReference type="ChEBI" id="CHEBI:18420"/>
    </cofactor>
</comment>
<name>A0ABY3PIK5_9CYAN</name>
<dbReference type="Proteomes" id="UP001054846">
    <property type="component" value="Chromosome"/>
</dbReference>
<keyword evidence="8" id="KW-0460">Magnesium</keyword>
<dbReference type="InterPro" id="IPR004218">
    <property type="entry name" value="GSHS_ATP-bd"/>
</dbReference>
<dbReference type="NCBIfam" id="TIGR01380">
    <property type="entry name" value="glut_syn"/>
    <property type="match status" value="1"/>
</dbReference>
<evidence type="ECO:0000256" key="9">
    <source>
        <dbReference type="ARBA" id="ARBA00023211"/>
    </source>
</evidence>
<evidence type="ECO:0000256" key="2">
    <source>
        <dbReference type="ARBA" id="ARBA00001946"/>
    </source>
</evidence>
<dbReference type="InterPro" id="IPR011761">
    <property type="entry name" value="ATP-grasp"/>
</dbReference>
<dbReference type="Gene3D" id="3.30.1490.20">
    <property type="entry name" value="ATP-grasp fold, A domain"/>
    <property type="match status" value="1"/>
</dbReference>
<feature type="domain" description="ATP-grasp" evidence="11">
    <location>
        <begin position="129"/>
        <end position="313"/>
    </location>
</feature>
<proteinExistence type="inferred from homology"/>
<keyword evidence="5" id="KW-0479">Metal-binding</keyword>
<evidence type="ECO:0000256" key="8">
    <source>
        <dbReference type="ARBA" id="ARBA00022842"/>
    </source>
</evidence>
<reference evidence="12 13" key="1">
    <citation type="journal article" date="2021" name="Genome Biol. Evol.">
        <title>Complete Genome Sequencing of a Novel Gloeobacter Species from a Waterfall Cave in Mexico.</title>
        <authorList>
            <person name="Saw J.H."/>
            <person name="Cardona T."/>
            <person name="Montejano G."/>
        </authorList>
    </citation>
    <scope>NUCLEOTIDE SEQUENCE [LARGE SCALE GENOMIC DNA]</scope>
    <source>
        <strain evidence="12">MG652769</strain>
    </source>
</reference>
<comment type="cofactor">
    <cofactor evidence="1">
        <name>Mn(2+)</name>
        <dbReference type="ChEBI" id="CHEBI:29035"/>
    </cofactor>
</comment>
<evidence type="ECO:0000256" key="6">
    <source>
        <dbReference type="ARBA" id="ARBA00022741"/>
    </source>
</evidence>
<dbReference type="InterPro" id="IPR016185">
    <property type="entry name" value="PreATP-grasp_dom_sf"/>
</dbReference>
<sequence length="324" mass="35876">MKILFIVDPLDTLKPGHDTSVALMQAAARRGHSVWAAEVGDLQVHHHRAAAQVRTLAIHPGRTPFYTVEAVGFYPLSEADVIWMRKDPPVTAAYLWATQILDLVNAGRGDGRTTFVLNRPSGLRNDNEKLYALHFPDLVPETRVCTLRQDILDFVDIHHRAVIKPLDGKGGEGIFLLARADRNLNAIIEASTAYGTRPVMVQRYLEESRQGDKRIVLLAGEPIGALLRVPREDDVRGNMAAGGRVVKTTLNERDREICRAVGPRLVADGHYFVGIDVIGTYLTEINVTSPTGICEIDVLDGVVLEDKVVDWLVEYTRPALARNL</sequence>
<evidence type="ECO:0000313" key="13">
    <source>
        <dbReference type="Proteomes" id="UP001054846"/>
    </source>
</evidence>
<dbReference type="PANTHER" id="PTHR21621:SF4">
    <property type="entry name" value="GLUTATHIONE SYNTHETASE"/>
    <property type="match status" value="1"/>
</dbReference>
<evidence type="ECO:0000256" key="5">
    <source>
        <dbReference type="ARBA" id="ARBA00022723"/>
    </source>
</evidence>
<keyword evidence="3 10" id="KW-0436">Ligase</keyword>
<dbReference type="Pfam" id="PF02955">
    <property type="entry name" value="GSH-S_ATP"/>
    <property type="match status" value="1"/>
</dbReference>
<organism evidence="12 13">
    <name type="scientific">Gloeobacter morelensis MG652769</name>
    <dbReference type="NCBI Taxonomy" id="2781736"/>
    <lineage>
        <taxon>Bacteria</taxon>
        <taxon>Bacillati</taxon>
        <taxon>Cyanobacteriota</taxon>
        <taxon>Cyanophyceae</taxon>
        <taxon>Gloeobacterales</taxon>
        <taxon>Gloeobacteraceae</taxon>
        <taxon>Gloeobacter</taxon>
        <taxon>Gloeobacter morelensis</taxon>
    </lineage>
</organism>
<dbReference type="HAMAP" id="MF_00162">
    <property type="entry name" value="GSH_S"/>
    <property type="match status" value="1"/>
</dbReference>
<comment type="similarity">
    <text evidence="10">Belongs to the prokaryotic GSH synthase family.</text>
</comment>
<protein>
    <recommendedName>
        <fullName evidence="10">Glutathione synthetase</fullName>
        <ecNumber evidence="10">6.3.2.3</ecNumber>
    </recommendedName>
    <alternativeName>
        <fullName evidence="10">GSH synthetase</fullName>
        <shortName evidence="10">GSH-S</shortName>
        <shortName evidence="10">GSHase</shortName>
    </alternativeName>
    <alternativeName>
        <fullName evidence="10">Glutathione synthase</fullName>
    </alternativeName>
</protein>
<accession>A0ABY3PIK5</accession>
<dbReference type="Gene3D" id="3.40.50.20">
    <property type="match status" value="1"/>
</dbReference>
<evidence type="ECO:0000256" key="10">
    <source>
        <dbReference type="HAMAP-Rule" id="MF_00162"/>
    </source>
</evidence>
<dbReference type="RefSeq" id="WP_230840523.1">
    <property type="nucleotide sequence ID" value="NZ_CP063845.1"/>
</dbReference>
<evidence type="ECO:0000313" key="12">
    <source>
        <dbReference type="EMBL" id="UFP93496.1"/>
    </source>
</evidence>
<evidence type="ECO:0000259" key="11">
    <source>
        <dbReference type="PROSITE" id="PS50975"/>
    </source>
</evidence>
<dbReference type="NCBIfam" id="NF003573">
    <property type="entry name" value="PRK05246.1"/>
    <property type="match status" value="1"/>
</dbReference>
<dbReference type="EC" id="6.3.2.3" evidence="10"/>
<dbReference type="SUPFAM" id="SSF56059">
    <property type="entry name" value="Glutathione synthetase ATP-binding domain-like"/>
    <property type="match status" value="1"/>
</dbReference>
<keyword evidence="13" id="KW-1185">Reference proteome</keyword>
<evidence type="ECO:0000256" key="3">
    <source>
        <dbReference type="ARBA" id="ARBA00022598"/>
    </source>
</evidence>
<keyword evidence="6 10" id="KW-0547">Nucleotide-binding</keyword>
<dbReference type="EMBL" id="CP063845">
    <property type="protein sequence ID" value="UFP93496.1"/>
    <property type="molecule type" value="Genomic_DNA"/>
</dbReference>
<dbReference type="InterPro" id="IPR013815">
    <property type="entry name" value="ATP_grasp_subdomain_1"/>
</dbReference>
<keyword evidence="4 10" id="KW-0317">Glutathione biosynthesis</keyword>
<evidence type="ECO:0000256" key="7">
    <source>
        <dbReference type="ARBA" id="ARBA00022840"/>
    </source>
</evidence>
<dbReference type="Pfam" id="PF02951">
    <property type="entry name" value="GSH-S_N"/>
    <property type="match status" value="1"/>
</dbReference>